<sequence length="94" mass="10482">MSSLEMILKRVLDNERLLRIIKADLFNISSSIIPLGRSQNIEILSQIPSMKTVCRTKRLNGTLPLGAGLQVASTCSIKRLRKRLAILPALLRTL</sequence>
<gene>
    <name evidence="1" type="ORF">pHB1_gp03</name>
</gene>
<dbReference type="EMBL" id="GU722199">
    <property type="protein sequence ID" value="ADJ54340.1"/>
    <property type="molecule type" value="Genomic_DNA"/>
</dbReference>
<reference evidence="1" key="1">
    <citation type="journal article" date="2010" name="Environ. Microbiol.">
        <title>Metagenomic analyses of novel viruses and plasmids from a cultured environmental sample of hyperthermophilic neutrophiles.</title>
        <authorList>
            <person name="Garrett R.A."/>
            <person name="Prangishvili D."/>
            <person name="Shah S.A."/>
            <person name="Reuter M."/>
            <person name="Stetter K.O."/>
            <person name="Peng X."/>
        </authorList>
    </citation>
    <scope>NUCLEOTIDE SEQUENCE</scope>
    <source>
        <plasmid evidence="1">hyperthermophilic bacterial plasmid 1</plasmid>
    </source>
</reference>
<dbReference type="AlphaFoldDB" id="D9CGI6"/>
<organism evidence="1">
    <name type="scientific">bacterium enrichment culture clone 1(2010)</name>
    <dbReference type="NCBI Taxonomy" id="795322"/>
    <lineage>
        <taxon>Bacteria</taxon>
        <taxon>environmental samples</taxon>
    </lineage>
</organism>
<proteinExistence type="predicted"/>
<name>D9CGI6_9BACT</name>
<evidence type="ECO:0000313" key="1">
    <source>
        <dbReference type="EMBL" id="ADJ54340.1"/>
    </source>
</evidence>
<protein>
    <submittedName>
        <fullName evidence="1">Uncharacterized protein</fullName>
    </submittedName>
</protein>
<accession>D9CGI6</accession>
<keyword evidence="1" id="KW-0614">Plasmid</keyword>
<geneLocation type="plasmid" evidence="1">
    <name>hyperthermophilic bacterial plasmid 1</name>
</geneLocation>